<proteinExistence type="predicted"/>
<dbReference type="AlphaFoldDB" id="A0A1X0A8N7"/>
<evidence type="ECO:0000313" key="3">
    <source>
        <dbReference type="Proteomes" id="UP000192284"/>
    </source>
</evidence>
<evidence type="ECO:0000259" key="1">
    <source>
        <dbReference type="Pfam" id="PF12680"/>
    </source>
</evidence>
<dbReference type="SUPFAM" id="SSF54427">
    <property type="entry name" value="NTF2-like"/>
    <property type="match status" value="1"/>
</dbReference>
<comment type="caution">
    <text evidence="2">The sequence shown here is derived from an EMBL/GenBank/DDBJ whole genome shotgun (WGS) entry which is preliminary data.</text>
</comment>
<dbReference type="Gene3D" id="3.10.450.50">
    <property type="match status" value="1"/>
</dbReference>
<gene>
    <name evidence="2" type="ORF">BST12_00475</name>
</gene>
<dbReference type="RefSeq" id="WP_083111027.1">
    <property type="nucleotide sequence ID" value="NZ_JACKTS010000031.1"/>
</dbReference>
<protein>
    <submittedName>
        <fullName evidence="2">DUF4440 domain-containing protein</fullName>
    </submittedName>
</protein>
<dbReference type="OrthoDB" id="7207122at2"/>
<organism evidence="2 3">
    <name type="scientific">Mycobacterium angelicum</name>
    <dbReference type="NCBI Taxonomy" id="470074"/>
    <lineage>
        <taxon>Bacteria</taxon>
        <taxon>Bacillati</taxon>
        <taxon>Actinomycetota</taxon>
        <taxon>Actinomycetes</taxon>
        <taxon>Mycobacteriales</taxon>
        <taxon>Mycobacteriaceae</taxon>
        <taxon>Mycobacterium</taxon>
    </lineage>
</organism>
<dbReference type="Proteomes" id="UP000192284">
    <property type="component" value="Unassembled WGS sequence"/>
</dbReference>
<dbReference type="InterPro" id="IPR037401">
    <property type="entry name" value="SnoaL-like"/>
</dbReference>
<dbReference type="Pfam" id="PF12680">
    <property type="entry name" value="SnoaL_2"/>
    <property type="match status" value="1"/>
</dbReference>
<keyword evidence="3" id="KW-1185">Reference proteome</keyword>
<dbReference type="EMBL" id="MVHE01000001">
    <property type="protein sequence ID" value="ORA26393.1"/>
    <property type="molecule type" value="Genomic_DNA"/>
</dbReference>
<evidence type="ECO:0000313" key="2">
    <source>
        <dbReference type="EMBL" id="ORA26393.1"/>
    </source>
</evidence>
<sequence>MPTTTAQAIVEVADELFGAIENGDVAAVDRLWSPDIAVWRPGARRDNDKPRALKVIDWFVSATATRRYEILDRQIFEDGSAKGFVQQHVLHASGHAGESIALRVCIVIKLGTNNLISRIDEYFDPAELAPLLEPR</sequence>
<reference evidence="2 3" key="1">
    <citation type="submission" date="2017-02" db="EMBL/GenBank/DDBJ databases">
        <title>The new phylogeny of genus Mycobacterium.</title>
        <authorList>
            <person name="Tortoli E."/>
            <person name="Trovato A."/>
            <person name="Cirillo D.M."/>
        </authorList>
    </citation>
    <scope>NUCLEOTIDE SEQUENCE [LARGE SCALE GENOMIC DNA]</scope>
    <source>
        <strain evidence="2 3">DSM 45057</strain>
    </source>
</reference>
<accession>A0A1X0A8N7</accession>
<dbReference type="InterPro" id="IPR032710">
    <property type="entry name" value="NTF2-like_dom_sf"/>
</dbReference>
<feature type="domain" description="SnoaL-like" evidence="1">
    <location>
        <begin position="15"/>
        <end position="118"/>
    </location>
</feature>
<name>A0A1X0A8N7_MYCAN</name>